<dbReference type="OrthoDB" id="408954at2759"/>
<keyword evidence="2 6" id="KW-0812">Transmembrane</keyword>
<dbReference type="Pfam" id="PF04116">
    <property type="entry name" value="FA_hydroxylase"/>
    <property type="match status" value="1"/>
</dbReference>
<feature type="transmembrane region" description="Helical" evidence="6">
    <location>
        <begin position="31"/>
        <end position="58"/>
    </location>
</feature>
<dbReference type="GO" id="GO:0005506">
    <property type="term" value="F:iron ion binding"/>
    <property type="evidence" value="ECO:0007669"/>
    <property type="project" value="InterPro"/>
</dbReference>
<evidence type="ECO:0000256" key="3">
    <source>
        <dbReference type="ARBA" id="ARBA00022989"/>
    </source>
</evidence>
<evidence type="ECO:0000259" key="7">
    <source>
        <dbReference type="Pfam" id="PF04116"/>
    </source>
</evidence>
<feature type="transmembrane region" description="Helical" evidence="6">
    <location>
        <begin position="116"/>
        <end position="137"/>
    </location>
</feature>
<evidence type="ECO:0000256" key="6">
    <source>
        <dbReference type="SAM" id="Phobius"/>
    </source>
</evidence>
<dbReference type="GO" id="GO:0016491">
    <property type="term" value="F:oxidoreductase activity"/>
    <property type="evidence" value="ECO:0007669"/>
    <property type="project" value="InterPro"/>
</dbReference>
<dbReference type="Proteomes" id="UP000261540">
    <property type="component" value="Unplaced"/>
</dbReference>
<dbReference type="CTD" id="6309"/>
<dbReference type="AlphaFoldDB" id="A0A3B3S3Q7"/>
<evidence type="ECO:0000256" key="4">
    <source>
        <dbReference type="ARBA" id="ARBA00023136"/>
    </source>
</evidence>
<dbReference type="GO" id="GO:0008610">
    <property type="term" value="P:lipid biosynthetic process"/>
    <property type="evidence" value="ECO:0007669"/>
    <property type="project" value="InterPro"/>
</dbReference>
<dbReference type="PANTHER" id="PTHR11863">
    <property type="entry name" value="STEROL DESATURASE"/>
    <property type="match status" value="1"/>
</dbReference>
<proteinExistence type="predicted"/>
<dbReference type="Ensembl" id="ENSPKIT00000006113.1">
    <property type="protein sequence ID" value="ENSPKIP00000025377.1"/>
    <property type="gene ID" value="ENSPKIG00000008272.1"/>
</dbReference>
<dbReference type="GeneID" id="111844810"/>
<dbReference type="RefSeq" id="XP_072558257.1">
    <property type="nucleotide sequence ID" value="XM_072702156.1"/>
</dbReference>
<accession>A0A3B3S3Q7</accession>
<dbReference type="GeneTree" id="ENSGT00550000075101"/>
<organism evidence="8 9">
    <name type="scientific">Paramormyrops kingsleyae</name>
    <dbReference type="NCBI Taxonomy" id="1676925"/>
    <lineage>
        <taxon>Eukaryota</taxon>
        <taxon>Metazoa</taxon>
        <taxon>Chordata</taxon>
        <taxon>Craniata</taxon>
        <taxon>Vertebrata</taxon>
        <taxon>Euteleostomi</taxon>
        <taxon>Actinopterygii</taxon>
        <taxon>Neopterygii</taxon>
        <taxon>Teleostei</taxon>
        <taxon>Osteoglossocephala</taxon>
        <taxon>Osteoglossomorpha</taxon>
        <taxon>Osteoglossiformes</taxon>
        <taxon>Mormyridae</taxon>
        <taxon>Paramormyrops</taxon>
    </lineage>
</organism>
<dbReference type="InterPro" id="IPR050307">
    <property type="entry name" value="Sterol_Desaturase_Related"/>
</dbReference>
<dbReference type="STRING" id="1676925.ENSPKIP00000025377"/>
<keyword evidence="4 6" id="KW-0472">Membrane</keyword>
<feature type="region of interest" description="Disordered" evidence="5">
    <location>
        <begin position="278"/>
        <end position="299"/>
    </location>
</feature>
<keyword evidence="9" id="KW-1185">Reference proteome</keyword>
<dbReference type="InterPro" id="IPR006694">
    <property type="entry name" value="Fatty_acid_hydroxylase"/>
</dbReference>
<evidence type="ECO:0000256" key="2">
    <source>
        <dbReference type="ARBA" id="ARBA00022692"/>
    </source>
</evidence>
<dbReference type="GO" id="GO:0016020">
    <property type="term" value="C:membrane"/>
    <property type="evidence" value="ECO:0007669"/>
    <property type="project" value="UniProtKB-SubCell"/>
</dbReference>
<evidence type="ECO:0000256" key="1">
    <source>
        <dbReference type="ARBA" id="ARBA00004370"/>
    </source>
</evidence>
<comment type="subcellular location">
    <subcellularLocation>
        <location evidence="1">Membrane</location>
    </subcellularLocation>
</comment>
<keyword evidence="3 6" id="KW-1133">Transmembrane helix</keyword>
<dbReference type="KEGG" id="pki:111844810"/>
<evidence type="ECO:0000313" key="9">
    <source>
        <dbReference type="Proteomes" id="UP000261540"/>
    </source>
</evidence>
<reference evidence="8" key="1">
    <citation type="submission" date="2025-08" db="UniProtKB">
        <authorList>
            <consortium name="Ensembl"/>
        </authorList>
    </citation>
    <scope>IDENTIFICATION</scope>
</reference>
<dbReference type="RefSeq" id="XP_023669395.1">
    <property type="nucleotide sequence ID" value="XM_023813627.2"/>
</dbReference>
<sequence length="299" mass="34939">MDLVLSFADRYFFSPYVYPESWPEDEPVRQIIGLLVVTNLGAAILYLVMGYLSYYFIFDHDLMKHPQFLENQVRREIKYAMSSLPWISIPTVALFLAEVRGYSKLYDNVNESPFGWPGVIFSMFSFLFFTDMCIYWIHRILHHKLIYKHFHKPHHVWKIPTPFASHAFHPVDGFLQGLPYHVYPFLFPLHKVLYLGLYVFVNMWTVSIHDGDYRVPKLLEKVINGSAHHTDHHLFFDFNYGQYFTLWDRIGRSYRHPSALEGKGPLDAVRSLMAQAKLPNSMGSPANGEPVKGKAHKHD</sequence>
<evidence type="ECO:0000313" key="8">
    <source>
        <dbReference type="Ensembl" id="ENSPKIP00000025377.1"/>
    </source>
</evidence>
<feature type="transmembrane region" description="Helical" evidence="6">
    <location>
        <begin position="79"/>
        <end position="96"/>
    </location>
</feature>
<protein>
    <submittedName>
        <fullName evidence="8">Sterol-C5-desaturase</fullName>
    </submittedName>
</protein>
<feature type="domain" description="Fatty acid hydroxylase" evidence="7">
    <location>
        <begin position="125"/>
        <end position="251"/>
    </location>
</feature>
<reference evidence="8" key="2">
    <citation type="submission" date="2025-09" db="UniProtKB">
        <authorList>
            <consortium name="Ensembl"/>
        </authorList>
    </citation>
    <scope>IDENTIFICATION</scope>
</reference>
<name>A0A3B3S3Q7_9TELE</name>
<evidence type="ECO:0000256" key="5">
    <source>
        <dbReference type="SAM" id="MobiDB-lite"/>
    </source>
</evidence>